<keyword evidence="3" id="KW-1185">Reference proteome</keyword>
<comment type="caution">
    <text evidence="2">The sequence shown here is derived from an EMBL/GenBank/DDBJ whole genome shotgun (WGS) entry which is preliminary data.</text>
</comment>
<reference evidence="2" key="1">
    <citation type="journal article" date="2014" name="Int. J. Syst. Evol. Microbiol.">
        <title>Complete genome of a new Firmicutes species belonging to the dominant human colonic microbiota ('Ruminococcus bicirculans') reveals two chromosomes and a selective capacity to utilize plant glucans.</title>
        <authorList>
            <consortium name="NISC Comparative Sequencing Program"/>
            <person name="Wegmann U."/>
            <person name="Louis P."/>
            <person name="Goesmann A."/>
            <person name="Henrissat B."/>
            <person name="Duncan S.H."/>
            <person name="Flint H.J."/>
        </authorList>
    </citation>
    <scope>NUCLEOTIDE SEQUENCE</scope>
    <source>
        <strain evidence="2">NBRC 109915</strain>
    </source>
</reference>
<dbReference type="InterPro" id="IPR028992">
    <property type="entry name" value="Hedgehog/Intein_dom"/>
</dbReference>
<dbReference type="Proteomes" id="UP001161388">
    <property type="component" value="Unassembled WGS sequence"/>
</dbReference>
<evidence type="ECO:0000259" key="1">
    <source>
        <dbReference type="Pfam" id="PF13403"/>
    </source>
</evidence>
<dbReference type="Pfam" id="PF13403">
    <property type="entry name" value="Hint_2"/>
    <property type="match status" value="1"/>
</dbReference>
<proteinExistence type="predicted"/>
<feature type="domain" description="Hedgehog/Intein (Hint)" evidence="1">
    <location>
        <begin position="144"/>
        <end position="280"/>
    </location>
</feature>
<organism evidence="2 3">
    <name type="scientific">Sulfitobacter pacificus</name>
    <dbReference type="NCBI Taxonomy" id="1499314"/>
    <lineage>
        <taxon>Bacteria</taxon>
        <taxon>Pseudomonadati</taxon>
        <taxon>Pseudomonadota</taxon>
        <taxon>Alphaproteobacteria</taxon>
        <taxon>Rhodobacterales</taxon>
        <taxon>Roseobacteraceae</taxon>
        <taxon>Sulfitobacter</taxon>
    </lineage>
</organism>
<accession>A0ABQ5VLT2</accession>
<dbReference type="EMBL" id="BSNL01000001">
    <property type="protein sequence ID" value="GLQ27994.1"/>
    <property type="molecule type" value="Genomic_DNA"/>
</dbReference>
<protein>
    <recommendedName>
        <fullName evidence="1">Hedgehog/Intein (Hint) domain-containing protein</fullName>
    </recommendedName>
</protein>
<dbReference type="RefSeq" id="WP_284374408.1">
    <property type="nucleotide sequence ID" value="NZ_BSNL01000001.1"/>
</dbReference>
<dbReference type="InterPro" id="IPR036844">
    <property type="entry name" value="Hint_dom_sf"/>
</dbReference>
<name>A0ABQ5VLT2_9RHOB</name>
<reference evidence="2" key="2">
    <citation type="submission" date="2023-01" db="EMBL/GenBank/DDBJ databases">
        <title>Draft genome sequence of Sulfitobacter pacificus strain NBRC 109915.</title>
        <authorList>
            <person name="Sun Q."/>
            <person name="Mori K."/>
        </authorList>
    </citation>
    <scope>NUCLEOTIDE SEQUENCE</scope>
    <source>
        <strain evidence="2">NBRC 109915</strain>
    </source>
</reference>
<evidence type="ECO:0000313" key="3">
    <source>
        <dbReference type="Proteomes" id="UP001161388"/>
    </source>
</evidence>
<gene>
    <name evidence="2" type="ORF">GCM10007927_27970</name>
</gene>
<evidence type="ECO:0000313" key="2">
    <source>
        <dbReference type="EMBL" id="GLQ27994.1"/>
    </source>
</evidence>
<sequence length="324" mass="34794">MAFLYIYSPSDFITAPPDESGAQAAGTPTFTLQLAPGATPTLVEINDDDAVFDEVDATQSLANNVTIDGTSYAAGTTINTAYDLINSSTGHKVSSYHFGGDGYQQGAVDGIASTVPFVEGQTYTFDVERTSHQQNNQYTDYYACFADSTPIDTPDGSTPAGQLMAGDLVQTLDHGFQPLLGVLTQRVAALGSMAPIVFPQGVLGNSEKIIVSPQHRMLLQDFRAEMLFGEAEVLVPATYLAEMGIGYRQTGGTIRYCHLVMEQHEIVFSNGCPSESFLSGDSLHLPDAVRQEHAALFEDMPNVTPAAQAARLCLRRFEAQAMLA</sequence>
<dbReference type="SUPFAM" id="SSF51294">
    <property type="entry name" value="Hedgehog/intein (Hint) domain"/>
    <property type="match status" value="1"/>
</dbReference>